<reference evidence="14 15" key="1">
    <citation type="journal article" date="2014" name="Int. J. Syst. Evol. Microbiol.">
        <title>Complete genome sequence of Corynebacterium casei LMG S-19264T (=DSM 44701T), isolated from a smear-ripened cheese.</title>
        <authorList>
            <consortium name="US DOE Joint Genome Institute (JGI-PGF)"/>
            <person name="Walter F."/>
            <person name="Albersmeier A."/>
            <person name="Kalinowski J."/>
            <person name="Ruckert C."/>
        </authorList>
    </citation>
    <scope>NUCLEOTIDE SEQUENCE [LARGE SCALE GENOMIC DNA]</scope>
    <source>
        <strain evidence="14 15">CGMCC 1.12925</strain>
    </source>
</reference>
<keyword evidence="11" id="KW-0407">Ion channel</keyword>
<comment type="subcellular location">
    <subcellularLocation>
        <location evidence="1">Membrane</location>
        <topology evidence="1">Multi-pass membrane protein</topology>
    </subcellularLocation>
</comment>
<feature type="transmembrane region" description="Helical" evidence="12">
    <location>
        <begin position="65"/>
        <end position="82"/>
    </location>
</feature>
<dbReference type="GO" id="GO:0005249">
    <property type="term" value="F:voltage-gated potassium channel activity"/>
    <property type="evidence" value="ECO:0007669"/>
    <property type="project" value="InterPro"/>
</dbReference>
<dbReference type="AlphaFoldDB" id="A0A916ZNN6"/>
<evidence type="ECO:0000256" key="2">
    <source>
        <dbReference type="ARBA" id="ARBA00022448"/>
    </source>
</evidence>
<gene>
    <name evidence="14" type="ORF">GCM10010831_05010</name>
</gene>
<feature type="transmembrane region" description="Helical" evidence="12">
    <location>
        <begin position="7"/>
        <end position="27"/>
    </location>
</feature>
<protein>
    <submittedName>
        <fullName evidence="14">Ion transporter</fullName>
    </submittedName>
</protein>
<dbReference type="PANTHER" id="PTHR11537">
    <property type="entry name" value="VOLTAGE-GATED POTASSIUM CHANNEL"/>
    <property type="match status" value="1"/>
</dbReference>
<organism evidence="14 15">
    <name type="scientific">Psychroflexus salis</name>
    <dbReference type="NCBI Taxonomy" id="1526574"/>
    <lineage>
        <taxon>Bacteria</taxon>
        <taxon>Pseudomonadati</taxon>
        <taxon>Bacteroidota</taxon>
        <taxon>Flavobacteriia</taxon>
        <taxon>Flavobacteriales</taxon>
        <taxon>Flavobacteriaceae</taxon>
        <taxon>Psychroflexus</taxon>
    </lineage>
</organism>
<keyword evidence="7" id="KW-0630">Potassium</keyword>
<evidence type="ECO:0000313" key="14">
    <source>
        <dbReference type="EMBL" id="GGE06504.1"/>
    </source>
</evidence>
<accession>A0A916ZNN6</accession>
<dbReference type="EMBL" id="BMGL01000002">
    <property type="protein sequence ID" value="GGE06504.1"/>
    <property type="molecule type" value="Genomic_DNA"/>
</dbReference>
<evidence type="ECO:0000256" key="6">
    <source>
        <dbReference type="ARBA" id="ARBA00022882"/>
    </source>
</evidence>
<keyword evidence="10 12" id="KW-0472">Membrane</keyword>
<dbReference type="Gene3D" id="1.20.120.350">
    <property type="entry name" value="Voltage-gated potassium channels. Chain C"/>
    <property type="match status" value="1"/>
</dbReference>
<keyword evidence="5" id="KW-0631">Potassium channel</keyword>
<proteinExistence type="predicted"/>
<dbReference type="Proteomes" id="UP000599688">
    <property type="component" value="Unassembled WGS sequence"/>
</dbReference>
<evidence type="ECO:0000256" key="8">
    <source>
        <dbReference type="ARBA" id="ARBA00022989"/>
    </source>
</evidence>
<evidence type="ECO:0000259" key="13">
    <source>
        <dbReference type="Pfam" id="PF00520"/>
    </source>
</evidence>
<dbReference type="GO" id="GO:0008076">
    <property type="term" value="C:voltage-gated potassium channel complex"/>
    <property type="evidence" value="ECO:0007669"/>
    <property type="project" value="InterPro"/>
</dbReference>
<dbReference type="SUPFAM" id="SSF81324">
    <property type="entry name" value="Voltage-gated potassium channels"/>
    <property type="match status" value="1"/>
</dbReference>
<evidence type="ECO:0000256" key="5">
    <source>
        <dbReference type="ARBA" id="ARBA00022826"/>
    </source>
</evidence>
<keyword evidence="6" id="KW-0851">Voltage-gated channel</keyword>
<evidence type="ECO:0000256" key="3">
    <source>
        <dbReference type="ARBA" id="ARBA00022538"/>
    </source>
</evidence>
<keyword evidence="4 12" id="KW-0812">Transmembrane</keyword>
<feature type="transmembrane region" description="Helical" evidence="12">
    <location>
        <begin position="177"/>
        <end position="198"/>
    </location>
</feature>
<dbReference type="PANTHER" id="PTHR11537:SF254">
    <property type="entry name" value="POTASSIUM VOLTAGE-GATED CHANNEL PROTEIN SHAB"/>
    <property type="match status" value="1"/>
</dbReference>
<evidence type="ECO:0000256" key="11">
    <source>
        <dbReference type="ARBA" id="ARBA00023303"/>
    </source>
</evidence>
<dbReference type="InterPro" id="IPR027359">
    <property type="entry name" value="Volt_channel_dom_sf"/>
</dbReference>
<keyword evidence="9" id="KW-0406">Ion transport</keyword>
<keyword evidence="15" id="KW-1185">Reference proteome</keyword>
<keyword evidence="3" id="KW-0633">Potassium transport</keyword>
<dbReference type="InterPro" id="IPR005821">
    <property type="entry name" value="Ion_trans_dom"/>
</dbReference>
<evidence type="ECO:0000256" key="10">
    <source>
        <dbReference type="ARBA" id="ARBA00023136"/>
    </source>
</evidence>
<evidence type="ECO:0000256" key="7">
    <source>
        <dbReference type="ARBA" id="ARBA00022958"/>
    </source>
</evidence>
<dbReference type="Pfam" id="PF00520">
    <property type="entry name" value="Ion_trans"/>
    <property type="match status" value="1"/>
</dbReference>
<name>A0A916ZNN6_9FLAO</name>
<sequence>MMITINKLLVLMFSIFSVTLLTYTFFIPKESQIYRLINYYDFALCLYFLYDFLKQLISEEKKWRYLYTVGWLDLISSIPVVAEFRILRFVRVVRVIKIIRSIRSLINFISQNKKQSLFGFIVFLVVVLIVVTSTAVLYFEKDIGNIKTAEDALWWTFITITTVGYGDFYPVTGLGKLSASVLIATGIGFFGAIISFVTDKVNNIKANN</sequence>
<dbReference type="Gene3D" id="1.10.287.70">
    <property type="match status" value="1"/>
</dbReference>
<dbReference type="RefSeq" id="WP_229737157.1">
    <property type="nucleotide sequence ID" value="NZ_BMGL01000002.1"/>
</dbReference>
<evidence type="ECO:0000256" key="12">
    <source>
        <dbReference type="SAM" id="Phobius"/>
    </source>
</evidence>
<comment type="caution">
    <text evidence="14">The sequence shown here is derived from an EMBL/GenBank/DDBJ whole genome shotgun (WGS) entry which is preliminary data.</text>
</comment>
<dbReference type="InterPro" id="IPR028325">
    <property type="entry name" value="VG_K_chnl"/>
</dbReference>
<evidence type="ECO:0000313" key="15">
    <source>
        <dbReference type="Proteomes" id="UP000599688"/>
    </source>
</evidence>
<dbReference type="GO" id="GO:0001508">
    <property type="term" value="P:action potential"/>
    <property type="evidence" value="ECO:0007669"/>
    <property type="project" value="TreeGrafter"/>
</dbReference>
<evidence type="ECO:0000256" key="9">
    <source>
        <dbReference type="ARBA" id="ARBA00023065"/>
    </source>
</evidence>
<evidence type="ECO:0000256" key="4">
    <source>
        <dbReference type="ARBA" id="ARBA00022692"/>
    </source>
</evidence>
<feature type="transmembrane region" description="Helical" evidence="12">
    <location>
        <begin position="33"/>
        <end position="53"/>
    </location>
</feature>
<keyword evidence="2" id="KW-0813">Transport</keyword>
<feature type="domain" description="Ion transport" evidence="13">
    <location>
        <begin position="8"/>
        <end position="206"/>
    </location>
</feature>
<keyword evidence="8 12" id="KW-1133">Transmembrane helix</keyword>
<evidence type="ECO:0000256" key="1">
    <source>
        <dbReference type="ARBA" id="ARBA00004141"/>
    </source>
</evidence>
<feature type="transmembrane region" description="Helical" evidence="12">
    <location>
        <begin position="117"/>
        <end position="140"/>
    </location>
</feature>
<feature type="transmembrane region" description="Helical" evidence="12">
    <location>
        <begin position="152"/>
        <end position="171"/>
    </location>
</feature>